<organism evidence="1 2">
    <name type="scientific">Paraburkholderia phytofirmans (strain DSM 17436 / LMG 22146 / PsJN)</name>
    <name type="common">Burkholderia phytofirmans</name>
    <dbReference type="NCBI Taxonomy" id="398527"/>
    <lineage>
        <taxon>Bacteria</taxon>
        <taxon>Pseudomonadati</taxon>
        <taxon>Pseudomonadota</taxon>
        <taxon>Betaproteobacteria</taxon>
        <taxon>Burkholderiales</taxon>
        <taxon>Burkholderiaceae</taxon>
        <taxon>Paraburkholderia</taxon>
    </lineage>
</organism>
<sequence>MNVYNNRAPLPPEAAFAQPLFVTWNVMPFDVDLTCRAMPDLEKRS</sequence>
<evidence type="ECO:0000313" key="1">
    <source>
        <dbReference type="EMBL" id="ACD16818.1"/>
    </source>
</evidence>
<dbReference type="Proteomes" id="UP000001739">
    <property type="component" value="Chromosome 1"/>
</dbReference>
<name>B2T5G1_PARPJ</name>
<reference evidence="1 2" key="1">
    <citation type="journal article" date="2011" name="J. Bacteriol.">
        <title>Complete genome sequence of the plant growth-promoting endophyte Burkholderia phytofirmans strain PsJN.</title>
        <authorList>
            <person name="Weilharter A."/>
            <person name="Mitter B."/>
            <person name="Shin M.V."/>
            <person name="Chain P.S."/>
            <person name="Nowak J."/>
            <person name="Sessitsch A."/>
        </authorList>
    </citation>
    <scope>NUCLEOTIDE SEQUENCE [LARGE SCALE GENOMIC DNA]</scope>
    <source>
        <strain evidence="2">DSM 17436 / LMG 22146 / PsJN</strain>
    </source>
</reference>
<dbReference type="KEGG" id="bpy:Bphyt_2422"/>
<gene>
    <name evidence="1" type="ordered locus">Bphyt_2422</name>
</gene>
<accession>B2T5G1</accession>
<dbReference type="EMBL" id="CP001052">
    <property type="protein sequence ID" value="ACD16818.1"/>
    <property type="molecule type" value="Genomic_DNA"/>
</dbReference>
<dbReference type="HOGENOM" id="CLU_3197134_0_0_4"/>
<proteinExistence type="predicted"/>
<dbReference type="AlphaFoldDB" id="B2T5G1"/>
<evidence type="ECO:0000313" key="2">
    <source>
        <dbReference type="Proteomes" id="UP000001739"/>
    </source>
</evidence>
<protein>
    <submittedName>
        <fullName evidence="1">Uncharacterized protein</fullName>
    </submittedName>
</protein>